<accession>A0A314L3Q3</accession>
<feature type="compositionally biased region" description="Polar residues" evidence="1">
    <location>
        <begin position="1"/>
        <end position="15"/>
    </location>
</feature>
<feature type="non-terminal residue" evidence="2">
    <location>
        <position position="280"/>
    </location>
</feature>
<feature type="compositionally biased region" description="Basic residues" evidence="1">
    <location>
        <begin position="16"/>
        <end position="26"/>
    </location>
</feature>
<feature type="region of interest" description="Disordered" evidence="1">
    <location>
        <begin position="168"/>
        <end position="280"/>
    </location>
</feature>
<feature type="compositionally biased region" description="Basic and acidic residues" evidence="1">
    <location>
        <begin position="27"/>
        <end position="37"/>
    </location>
</feature>
<gene>
    <name evidence="2" type="ORF">A4A49_62022</name>
</gene>
<sequence length="280" mass="30073">MGNRSLNPNPSFTQSRKQKKHKNGKKHPYDHPSDHGHHQPSASGPRTGFLVGGSLARTGDLLRIHTGQQKGDGDSPKSGSPCQSDCRSPEQSTSSFWPSPMAVDGELRQPIADYGPLSPKQSYSPKLPVHPILPRPNEGGPSSRAGVHPDRPISDSLLIYAKANEQTLFTPQYPARSLQSTGPTEKQGCNRRTGANLPDTKNGVDSPRFGKVDRVQSGSERNSGGALPQIHVQVRNEPGLSPNTGTSQSTAQSHTNIKSEKEVPSPTSAISAKAVEPPRW</sequence>
<dbReference type="EMBL" id="MJEQ01000509">
    <property type="protein sequence ID" value="OIT35817.1"/>
    <property type="molecule type" value="Genomic_DNA"/>
</dbReference>
<dbReference type="AlphaFoldDB" id="A0A314L3Q3"/>
<feature type="compositionally biased region" description="Polar residues" evidence="1">
    <location>
        <begin position="241"/>
        <end position="256"/>
    </location>
</feature>
<feature type="region of interest" description="Disordered" evidence="1">
    <location>
        <begin position="1"/>
        <end position="151"/>
    </location>
</feature>
<keyword evidence="3" id="KW-1185">Reference proteome</keyword>
<organism evidence="2 3">
    <name type="scientific">Nicotiana attenuata</name>
    <name type="common">Coyote tobacco</name>
    <dbReference type="NCBI Taxonomy" id="49451"/>
    <lineage>
        <taxon>Eukaryota</taxon>
        <taxon>Viridiplantae</taxon>
        <taxon>Streptophyta</taxon>
        <taxon>Embryophyta</taxon>
        <taxon>Tracheophyta</taxon>
        <taxon>Spermatophyta</taxon>
        <taxon>Magnoliopsida</taxon>
        <taxon>eudicotyledons</taxon>
        <taxon>Gunneridae</taxon>
        <taxon>Pentapetalae</taxon>
        <taxon>asterids</taxon>
        <taxon>lamiids</taxon>
        <taxon>Solanales</taxon>
        <taxon>Solanaceae</taxon>
        <taxon>Nicotianoideae</taxon>
        <taxon>Nicotianeae</taxon>
        <taxon>Nicotiana</taxon>
    </lineage>
</organism>
<protein>
    <submittedName>
        <fullName evidence="2">Uncharacterized protein</fullName>
    </submittedName>
</protein>
<name>A0A314L3Q3_NICAT</name>
<proteinExistence type="predicted"/>
<dbReference type="Gramene" id="OIT35817">
    <property type="protein sequence ID" value="OIT35817"/>
    <property type="gene ID" value="A4A49_62022"/>
</dbReference>
<dbReference type="Proteomes" id="UP000187609">
    <property type="component" value="Unassembled WGS sequence"/>
</dbReference>
<evidence type="ECO:0000313" key="2">
    <source>
        <dbReference type="EMBL" id="OIT35817.1"/>
    </source>
</evidence>
<evidence type="ECO:0000313" key="3">
    <source>
        <dbReference type="Proteomes" id="UP000187609"/>
    </source>
</evidence>
<evidence type="ECO:0000256" key="1">
    <source>
        <dbReference type="SAM" id="MobiDB-lite"/>
    </source>
</evidence>
<feature type="compositionally biased region" description="Polar residues" evidence="1">
    <location>
        <begin position="77"/>
        <end position="97"/>
    </location>
</feature>
<comment type="caution">
    <text evidence="2">The sequence shown here is derived from an EMBL/GenBank/DDBJ whole genome shotgun (WGS) entry which is preliminary data.</text>
</comment>
<reference evidence="2" key="1">
    <citation type="submission" date="2016-11" db="EMBL/GenBank/DDBJ databases">
        <title>The genome of Nicotiana attenuata.</title>
        <authorList>
            <person name="Xu S."/>
            <person name="Brockmoeller T."/>
            <person name="Gaquerel E."/>
            <person name="Navarro A."/>
            <person name="Kuhl H."/>
            <person name="Gase K."/>
            <person name="Ling Z."/>
            <person name="Zhou W."/>
            <person name="Kreitzer C."/>
            <person name="Stanke M."/>
            <person name="Tang H."/>
            <person name="Lyons E."/>
            <person name="Pandey P."/>
            <person name="Pandey S.P."/>
            <person name="Timmermann B."/>
            <person name="Baldwin I.T."/>
        </authorList>
    </citation>
    <scope>NUCLEOTIDE SEQUENCE [LARGE SCALE GENOMIC DNA]</scope>
    <source>
        <strain evidence="2">UT</strain>
    </source>
</reference>